<dbReference type="GO" id="GO:0006950">
    <property type="term" value="P:response to stress"/>
    <property type="evidence" value="ECO:0007669"/>
    <property type="project" value="UniProtKB-ARBA"/>
</dbReference>
<dbReference type="PIRSF" id="PIRSF036893">
    <property type="entry name" value="Lipocalin_ApoD"/>
    <property type="match status" value="1"/>
</dbReference>
<feature type="lipid moiety-binding region" description="N-palmitoyl cysteine" evidence="3">
    <location>
        <position position="16"/>
    </location>
</feature>
<gene>
    <name evidence="5" type="ORF">HBH39_07915</name>
</gene>
<evidence type="ECO:0000256" key="2">
    <source>
        <dbReference type="PIRNR" id="PIRNR036893"/>
    </source>
</evidence>
<organism evidence="5 6">
    <name type="scientific">Shewanella aestuarii</name>
    <dbReference type="NCBI Taxonomy" id="1028752"/>
    <lineage>
        <taxon>Bacteria</taxon>
        <taxon>Pseudomonadati</taxon>
        <taxon>Pseudomonadota</taxon>
        <taxon>Gammaproteobacteria</taxon>
        <taxon>Alteromonadales</taxon>
        <taxon>Shewanellaceae</taxon>
        <taxon>Shewanella</taxon>
    </lineage>
</organism>
<dbReference type="KEGG" id="saes:HBH39_07915"/>
<dbReference type="Pfam" id="PF08212">
    <property type="entry name" value="Lipocalin_2"/>
    <property type="match status" value="1"/>
</dbReference>
<comment type="function">
    <text evidence="2">Involved in the storage or transport of lipids necessary for membrane maintenance under stressful conditions. Displays a binding preference for lysophospholipids.</text>
</comment>
<keyword evidence="2 3" id="KW-0449">Lipoprotein</keyword>
<comment type="similarity">
    <text evidence="1 2">Belongs to the calycin superfamily. Lipocalin family.</text>
</comment>
<dbReference type="PRINTS" id="PR01171">
    <property type="entry name" value="BCTLIPOCALIN"/>
</dbReference>
<accession>A0A6G9QIT5</accession>
<evidence type="ECO:0000313" key="6">
    <source>
        <dbReference type="Proteomes" id="UP000502608"/>
    </source>
</evidence>
<sequence>MRHLVCILTLFTLQACTVIDNKVSVVDNFDVKQYMGNWYEIARLDHSFERGMDKVTANYQLEDNKVIVTNKGFNHFSNQWDQAIGKAYFIEEENKGLLKVSFFGPFYGAYQIHDLVIQEDGSYSDSLVIGPNNSYAWILSRNKTLPADVRQRFMQKLDNLSINQTDIIWVKHTN</sequence>
<dbReference type="PROSITE" id="PS00213">
    <property type="entry name" value="LIPOCALIN"/>
    <property type="match status" value="1"/>
</dbReference>
<evidence type="ECO:0000256" key="3">
    <source>
        <dbReference type="PIRSR" id="PIRSR036893-52"/>
    </source>
</evidence>
<dbReference type="AlphaFoldDB" id="A0A6G9QIT5"/>
<dbReference type="InterPro" id="IPR022272">
    <property type="entry name" value="Lipocalin_CS"/>
</dbReference>
<keyword evidence="3" id="KW-0564">Palmitate</keyword>
<dbReference type="InterPro" id="IPR047202">
    <property type="entry name" value="Lipocalin_Blc-like_dom"/>
</dbReference>
<feature type="domain" description="Lipocalin/cytosolic fatty-acid binding" evidence="4">
    <location>
        <begin position="29"/>
        <end position="171"/>
    </location>
</feature>
<reference evidence="5 6" key="1">
    <citation type="submission" date="2020-03" db="EMBL/GenBank/DDBJ databases">
        <title>Complete genome sequence of Shewanella sp.</title>
        <authorList>
            <person name="Kim Y.-S."/>
            <person name="Kim S.-J."/>
            <person name="Jung H.-K."/>
            <person name="Kim K.-H."/>
        </authorList>
    </citation>
    <scope>NUCLEOTIDE SEQUENCE [LARGE SCALE GENOMIC DNA]</scope>
    <source>
        <strain evidence="5 6">PN3F2</strain>
    </source>
</reference>
<dbReference type="InterPro" id="IPR022271">
    <property type="entry name" value="Lipocalin_ApoD"/>
</dbReference>
<evidence type="ECO:0000313" key="5">
    <source>
        <dbReference type="EMBL" id="QIR14416.1"/>
    </source>
</evidence>
<dbReference type="RefSeq" id="WP_167677152.1">
    <property type="nucleotide sequence ID" value="NZ_CP050313.1"/>
</dbReference>
<keyword evidence="6" id="KW-1185">Reference proteome</keyword>
<dbReference type="GO" id="GO:0009279">
    <property type="term" value="C:cell outer membrane"/>
    <property type="evidence" value="ECO:0007669"/>
    <property type="project" value="UniProtKB-SubCell"/>
</dbReference>
<dbReference type="PANTHER" id="PTHR10612:SF34">
    <property type="entry name" value="APOLIPOPROTEIN D"/>
    <property type="match status" value="1"/>
</dbReference>
<dbReference type="Gene3D" id="2.40.128.20">
    <property type="match status" value="1"/>
</dbReference>
<dbReference type="PROSITE" id="PS51257">
    <property type="entry name" value="PROKAR_LIPOPROTEIN"/>
    <property type="match status" value="1"/>
</dbReference>
<dbReference type="InterPro" id="IPR002446">
    <property type="entry name" value="Lipocalin_bac"/>
</dbReference>
<evidence type="ECO:0000256" key="1">
    <source>
        <dbReference type="ARBA" id="ARBA00006889"/>
    </source>
</evidence>
<dbReference type="SUPFAM" id="SSF50814">
    <property type="entry name" value="Lipocalins"/>
    <property type="match status" value="1"/>
</dbReference>
<feature type="lipid moiety-binding region" description="S-diacylglycerol cysteine" evidence="3">
    <location>
        <position position="16"/>
    </location>
</feature>
<keyword evidence="2" id="KW-0446">Lipid-binding</keyword>
<dbReference type="InterPro" id="IPR012674">
    <property type="entry name" value="Calycin"/>
</dbReference>
<comment type="subcellular location">
    <subcellularLocation>
        <location evidence="2">Cell outer membrane</location>
    </subcellularLocation>
</comment>
<dbReference type="CDD" id="cd19438">
    <property type="entry name" value="lipocalin_Blc-like"/>
    <property type="match status" value="1"/>
</dbReference>
<evidence type="ECO:0000259" key="4">
    <source>
        <dbReference type="Pfam" id="PF08212"/>
    </source>
</evidence>
<dbReference type="PANTHER" id="PTHR10612">
    <property type="entry name" value="APOLIPOPROTEIN D"/>
    <property type="match status" value="1"/>
</dbReference>
<dbReference type="EMBL" id="CP050313">
    <property type="protein sequence ID" value="QIR14416.1"/>
    <property type="molecule type" value="Genomic_DNA"/>
</dbReference>
<dbReference type="GO" id="GO:0008289">
    <property type="term" value="F:lipid binding"/>
    <property type="evidence" value="ECO:0007669"/>
    <property type="project" value="UniProtKB-UniRule"/>
</dbReference>
<proteinExistence type="inferred from homology"/>
<protein>
    <recommendedName>
        <fullName evidence="2">Outer membrane lipoprotein Blc</fullName>
    </recommendedName>
</protein>
<comment type="subunit">
    <text evidence="2">Homodimer.</text>
</comment>
<dbReference type="Proteomes" id="UP000502608">
    <property type="component" value="Chromosome"/>
</dbReference>
<keyword evidence="2" id="KW-0472">Membrane</keyword>
<dbReference type="InterPro" id="IPR000566">
    <property type="entry name" value="Lipocln_cytosolic_FA-bd_dom"/>
</dbReference>
<keyword evidence="2" id="KW-0998">Cell outer membrane</keyword>
<name>A0A6G9QIT5_9GAMM</name>